<dbReference type="Gramene" id="RZC80095">
    <property type="protein sequence ID" value="RZC80095"/>
    <property type="gene ID" value="C5167_042673"/>
</dbReference>
<protein>
    <submittedName>
        <fullName evidence="2">Uncharacterized protein</fullName>
    </submittedName>
</protein>
<accession>A0A4Y7L7E6</accession>
<evidence type="ECO:0000313" key="3">
    <source>
        <dbReference type="Proteomes" id="UP000316621"/>
    </source>
</evidence>
<evidence type="ECO:0000313" key="2">
    <source>
        <dbReference type="EMBL" id="RZC80095.1"/>
    </source>
</evidence>
<proteinExistence type="predicted"/>
<feature type="transmembrane region" description="Helical" evidence="1">
    <location>
        <begin position="118"/>
        <end position="139"/>
    </location>
</feature>
<dbReference type="EMBL" id="CM010724">
    <property type="protein sequence ID" value="RZC80095.1"/>
    <property type="molecule type" value="Genomic_DNA"/>
</dbReference>
<feature type="transmembrane region" description="Helical" evidence="1">
    <location>
        <begin position="213"/>
        <end position="234"/>
    </location>
</feature>
<keyword evidence="1" id="KW-0812">Transmembrane</keyword>
<feature type="transmembrane region" description="Helical" evidence="1">
    <location>
        <begin position="246"/>
        <end position="274"/>
    </location>
</feature>
<dbReference type="PANTHER" id="PTHR33133">
    <property type="entry name" value="OS08G0107100 PROTEIN-RELATED"/>
    <property type="match status" value="1"/>
</dbReference>
<name>A0A4Y7L7E6_PAPSO</name>
<dbReference type="PANTHER" id="PTHR33133:SF24">
    <property type="entry name" value="OS01G0800300 PROTEIN"/>
    <property type="match status" value="1"/>
</dbReference>
<dbReference type="AlphaFoldDB" id="A0A4Y7L7E6"/>
<gene>
    <name evidence="2" type="ORF">C5167_042673</name>
</gene>
<organism evidence="2 3">
    <name type="scientific">Papaver somniferum</name>
    <name type="common">Opium poppy</name>
    <dbReference type="NCBI Taxonomy" id="3469"/>
    <lineage>
        <taxon>Eukaryota</taxon>
        <taxon>Viridiplantae</taxon>
        <taxon>Streptophyta</taxon>
        <taxon>Embryophyta</taxon>
        <taxon>Tracheophyta</taxon>
        <taxon>Spermatophyta</taxon>
        <taxon>Magnoliopsida</taxon>
        <taxon>Ranunculales</taxon>
        <taxon>Papaveraceae</taxon>
        <taxon>Papaveroideae</taxon>
        <taxon>Papaver</taxon>
    </lineage>
</organism>
<dbReference type="Proteomes" id="UP000316621">
    <property type="component" value="Chromosome 10"/>
</dbReference>
<keyword evidence="3" id="KW-1185">Reference proteome</keyword>
<sequence length="329" mass="36746">MELFTATKDLKFLDAHQIIGEAVKIPAKSSSSPLFLITTITLILPLSVIQLLCKISFSDFMLALYPESINEFFYILSLFLLSLLSTSAIVFTVASLYASKSVSLISTLFAIPRVFEHLLITFFYALLLEAATYYLVIFIPKCVLDFENKFEEGALWWDYVIAIAVVCLGFLVHFYVMALWHLASVISVLEPNLYGLSAMKKSKELLQGRTKNALELVNIYFAATWFIGKGFGFAMQLPEHCMMVKILLGLLILFMLVAVNLTGFLVQSVFYFALKSHHDQITDKKVLHDHLCGYVNSPSTDGGVEVQSLVKGQEKVGYQAVALDATTDV</sequence>
<feature type="transmembrane region" description="Helical" evidence="1">
    <location>
        <begin position="72"/>
        <end position="97"/>
    </location>
</feature>
<feature type="transmembrane region" description="Helical" evidence="1">
    <location>
        <begin position="159"/>
        <end position="192"/>
    </location>
</feature>
<reference evidence="2 3" key="1">
    <citation type="journal article" date="2018" name="Science">
        <title>The opium poppy genome and morphinan production.</title>
        <authorList>
            <person name="Guo L."/>
            <person name="Winzer T."/>
            <person name="Yang X."/>
            <person name="Li Y."/>
            <person name="Ning Z."/>
            <person name="He Z."/>
            <person name="Teodor R."/>
            <person name="Lu Y."/>
            <person name="Bowser T.A."/>
            <person name="Graham I.A."/>
            <person name="Ye K."/>
        </authorList>
    </citation>
    <scope>NUCLEOTIDE SEQUENCE [LARGE SCALE GENOMIC DNA]</scope>
    <source>
        <strain evidence="3">cv. HN1</strain>
        <tissue evidence="2">Leaves</tissue>
    </source>
</reference>
<dbReference type="OrthoDB" id="1922301at2759"/>
<keyword evidence="1" id="KW-0472">Membrane</keyword>
<feature type="transmembrane region" description="Helical" evidence="1">
    <location>
        <begin position="34"/>
        <end position="52"/>
    </location>
</feature>
<keyword evidence="1" id="KW-1133">Transmembrane helix</keyword>
<evidence type="ECO:0000256" key="1">
    <source>
        <dbReference type="SAM" id="Phobius"/>
    </source>
</evidence>